<sequence length="132" mass="14586">MELNISYHREYINFDVITTLSQHLGDRLGKVYLFHYSPSVPQFKPLATMMSKSDSNITTLHFQVQTLSLAILDFLCLDMPKLVSLGLVYEKLGAAGSDGGGSDSDPVSILLNAHRFRVLPTIGNCLTASHMQ</sequence>
<gene>
    <name evidence="1" type="ORF">CCMSSC00406_0006215</name>
</gene>
<comment type="caution">
    <text evidence="1">The sequence shown here is derived from an EMBL/GenBank/DDBJ whole genome shotgun (WGS) entry which is preliminary data.</text>
</comment>
<accession>A0ACB7J480</accession>
<reference evidence="1 2" key="1">
    <citation type="journal article" date="2021" name="Appl. Environ. Microbiol.">
        <title>Genetic linkage and physical mapping for an oyster mushroom Pleurotus cornucopiae and QTL analysis for the trait cap color.</title>
        <authorList>
            <person name="Zhang Y."/>
            <person name="Gao W."/>
            <person name="Sonnenberg A."/>
            <person name="Chen Q."/>
            <person name="Zhang J."/>
            <person name="Huang C."/>
        </authorList>
    </citation>
    <scope>NUCLEOTIDE SEQUENCE [LARGE SCALE GENOMIC DNA]</scope>
    <source>
        <strain evidence="1">CCMSSC00406</strain>
    </source>
</reference>
<evidence type="ECO:0000313" key="2">
    <source>
        <dbReference type="Proteomes" id="UP000824881"/>
    </source>
</evidence>
<proteinExistence type="predicted"/>
<protein>
    <submittedName>
        <fullName evidence="1">Uncharacterized protein</fullName>
    </submittedName>
</protein>
<evidence type="ECO:0000313" key="1">
    <source>
        <dbReference type="EMBL" id="KAG9225398.1"/>
    </source>
</evidence>
<keyword evidence="2" id="KW-1185">Reference proteome</keyword>
<dbReference type="EMBL" id="WQMT02000002">
    <property type="protein sequence ID" value="KAG9225398.1"/>
    <property type="molecule type" value="Genomic_DNA"/>
</dbReference>
<name>A0ACB7J480_PLECO</name>
<organism evidence="1 2">
    <name type="scientific">Pleurotus cornucopiae</name>
    <name type="common">Cornucopia mushroom</name>
    <dbReference type="NCBI Taxonomy" id="5321"/>
    <lineage>
        <taxon>Eukaryota</taxon>
        <taxon>Fungi</taxon>
        <taxon>Dikarya</taxon>
        <taxon>Basidiomycota</taxon>
        <taxon>Agaricomycotina</taxon>
        <taxon>Agaricomycetes</taxon>
        <taxon>Agaricomycetidae</taxon>
        <taxon>Agaricales</taxon>
        <taxon>Pleurotineae</taxon>
        <taxon>Pleurotaceae</taxon>
        <taxon>Pleurotus</taxon>
    </lineage>
</organism>
<dbReference type="Proteomes" id="UP000824881">
    <property type="component" value="Unassembled WGS sequence"/>
</dbReference>